<dbReference type="GO" id="GO:0016887">
    <property type="term" value="F:ATP hydrolysis activity"/>
    <property type="evidence" value="ECO:0007669"/>
    <property type="project" value="InterPro"/>
</dbReference>
<organism evidence="3 4">
    <name type="scientific">Corallococcus sicarius</name>
    <dbReference type="NCBI Taxonomy" id="2316726"/>
    <lineage>
        <taxon>Bacteria</taxon>
        <taxon>Pseudomonadati</taxon>
        <taxon>Myxococcota</taxon>
        <taxon>Myxococcia</taxon>
        <taxon>Myxococcales</taxon>
        <taxon>Cystobacterineae</taxon>
        <taxon>Myxococcaceae</taxon>
        <taxon>Corallococcus</taxon>
    </lineage>
</organism>
<dbReference type="InterPro" id="IPR051396">
    <property type="entry name" value="Bact_Antivir_Def_Nuclease"/>
</dbReference>
<gene>
    <name evidence="3" type="ORF">D7X12_20900</name>
</gene>
<keyword evidence="3" id="KW-0067">ATP-binding</keyword>
<proteinExistence type="predicted"/>
<dbReference type="PANTHER" id="PTHR43581">
    <property type="entry name" value="ATP/GTP PHOSPHATASE"/>
    <property type="match status" value="1"/>
</dbReference>
<feature type="domain" description="ATPase AAA-type core" evidence="1">
    <location>
        <begin position="206"/>
        <end position="252"/>
    </location>
</feature>
<evidence type="ECO:0000313" key="4">
    <source>
        <dbReference type="Proteomes" id="UP000273405"/>
    </source>
</evidence>
<dbReference type="AlphaFoldDB" id="A0A3A8NLW1"/>
<dbReference type="Pfam" id="PF13304">
    <property type="entry name" value="AAA_21"/>
    <property type="match status" value="1"/>
</dbReference>
<dbReference type="SUPFAM" id="SSF52540">
    <property type="entry name" value="P-loop containing nucleoside triphosphate hydrolases"/>
    <property type="match status" value="1"/>
</dbReference>
<dbReference type="OrthoDB" id="997844at2"/>
<dbReference type="PANTHER" id="PTHR43581:SF2">
    <property type="entry name" value="EXCINUCLEASE ATPASE SUBUNIT"/>
    <property type="match status" value="1"/>
</dbReference>
<dbReference type="InterPro" id="IPR003959">
    <property type="entry name" value="ATPase_AAA_core"/>
</dbReference>
<name>A0A3A8NLW1_9BACT</name>
<dbReference type="InterPro" id="IPR038729">
    <property type="entry name" value="Rad50/SbcC_AAA"/>
</dbReference>
<evidence type="ECO:0000259" key="2">
    <source>
        <dbReference type="Pfam" id="PF13476"/>
    </source>
</evidence>
<dbReference type="InterPro" id="IPR027417">
    <property type="entry name" value="P-loop_NTPase"/>
</dbReference>
<sequence>MAVKVTIKNLKAIKTLEFDVPMSGAFVITGANGCGKTSLLTVLHRMGASNAFQTGLPGGKNTTGIDGIDETTIQYDVNGNSVTYQYNYTRWSATPRSNSTIIGKAFSEVLFLKADSSRVEPTQNELKGIKKQHADQMLRNFMNSVFDTTRFNNLYRIRLRGRNLIAHLIDKSAPTDKKKSYYSEKTFSLGELCVMRLGQKLLGMKNGGLYIIDEFEMALHPAAQIRLFREIEKLANAASCTALVSTHSSSLIKSVKRSNIIYLENDGGNVTIHRHVYPTYALQHLSLDEESAPDKLLFVEDVAAKHCLDEMWRQHIKRQQSSGTGSLPTVQVAVIGGYKEVLRFLERSKAFIPNMTRRMAVLDADAEPDCMPPTTQPGVPAPELTVPQSLYHNQKNNVVFLPWTPEVGLCELLRGDIATHTQGIQTHTGITNLRISQASVNAHVGQTGRLQRETCKSAIDTIASDIAAKNACTEDRAREALFSYLVQATLVTSQPSMLKLSGKLFR</sequence>
<comment type="caution">
    <text evidence="3">The sequence shown here is derived from an EMBL/GenBank/DDBJ whole genome shotgun (WGS) entry which is preliminary data.</text>
</comment>
<protein>
    <submittedName>
        <fullName evidence="3">ATP-binding protein</fullName>
    </submittedName>
</protein>
<evidence type="ECO:0000313" key="3">
    <source>
        <dbReference type="EMBL" id="RKH40434.1"/>
    </source>
</evidence>
<feature type="domain" description="Rad50/SbcC-type AAA" evidence="2">
    <location>
        <begin position="4"/>
        <end position="44"/>
    </location>
</feature>
<keyword evidence="3" id="KW-0547">Nucleotide-binding</keyword>
<dbReference type="Proteomes" id="UP000273405">
    <property type="component" value="Unassembled WGS sequence"/>
</dbReference>
<evidence type="ECO:0000259" key="1">
    <source>
        <dbReference type="Pfam" id="PF13304"/>
    </source>
</evidence>
<dbReference type="Gene3D" id="3.40.50.300">
    <property type="entry name" value="P-loop containing nucleotide triphosphate hydrolases"/>
    <property type="match status" value="1"/>
</dbReference>
<keyword evidence="4" id="KW-1185">Reference proteome</keyword>
<reference evidence="4" key="1">
    <citation type="submission" date="2018-09" db="EMBL/GenBank/DDBJ databases">
        <authorList>
            <person name="Livingstone P.G."/>
            <person name="Whitworth D.E."/>
        </authorList>
    </citation>
    <scope>NUCLEOTIDE SEQUENCE [LARGE SCALE GENOMIC DNA]</scope>
    <source>
        <strain evidence="4">CA040B</strain>
    </source>
</reference>
<dbReference type="EMBL" id="RAWG01000132">
    <property type="protein sequence ID" value="RKH40434.1"/>
    <property type="molecule type" value="Genomic_DNA"/>
</dbReference>
<accession>A0A3A8NLW1</accession>
<dbReference type="Pfam" id="PF13476">
    <property type="entry name" value="AAA_23"/>
    <property type="match status" value="1"/>
</dbReference>
<dbReference type="GO" id="GO:0006302">
    <property type="term" value="P:double-strand break repair"/>
    <property type="evidence" value="ECO:0007669"/>
    <property type="project" value="InterPro"/>
</dbReference>
<dbReference type="GO" id="GO:0005524">
    <property type="term" value="F:ATP binding"/>
    <property type="evidence" value="ECO:0007669"/>
    <property type="project" value="UniProtKB-KW"/>
</dbReference>